<dbReference type="STRING" id="85968.GCA_900073015_03077"/>
<proteinExistence type="predicted"/>
<dbReference type="OrthoDB" id="3694612at2"/>
<dbReference type="EMBL" id="PDCN02000008">
    <property type="protein sequence ID" value="PIB75811.1"/>
    <property type="molecule type" value="Genomic_DNA"/>
</dbReference>
<comment type="caution">
    <text evidence="1">The sequence shown here is derived from an EMBL/GenBank/DDBJ whole genome shotgun (WGS) entry which is preliminary data.</text>
</comment>
<accession>A0A2G5PBU2</accession>
<name>A0A2G5PBU2_9MYCO</name>
<keyword evidence="2" id="KW-1185">Reference proteome</keyword>
<gene>
    <name evidence="1" type="ORF">CQY22_008480</name>
</gene>
<reference evidence="1 2" key="1">
    <citation type="journal article" date="2017" name="Infect. Genet. Evol.">
        <title>The new phylogeny of the genus Mycobacterium: The old and the news.</title>
        <authorList>
            <person name="Tortoli E."/>
            <person name="Fedrizzi T."/>
            <person name="Meehan C.J."/>
            <person name="Trovato A."/>
            <person name="Grottola A."/>
            <person name="Giacobazzi E."/>
            <person name="Serpini G.F."/>
            <person name="Tagliazucchi S."/>
            <person name="Fabio A."/>
            <person name="Bettua C."/>
            <person name="Bertorelli R."/>
            <person name="Frascaro F."/>
            <person name="De Sanctis V."/>
            <person name="Pecorari M."/>
            <person name="Jousson O."/>
            <person name="Segata N."/>
            <person name="Cirillo D.M."/>
        </authorList>
    </citation>
    <scope>NUCLEOTIDE SEQUENCE [LARGE SCALE GENOMIC DNA]</scope>
    <source>
        <strain evidence="1 2">CIP1034565</strain>
    </source>
</reference>
<evidence type="ECO:0000313" key="2">
    <source>
        <dbReference type="Proteomes" id="UP000230551"/>
    </source>
</evidence>
<dbReference type="AlphaFoldDB" id="A0A2G5PBU2"/>
<evidence type="ECO:0000313" key="1">
    <source>
        <dbReference type="EMBL" id="PIB75811.1"/>
    </source>
</evidence>
<dbReference type="InterPro" id="IPR036890">
    <property type="entry name" value="HATPase_C_sf"/>
</dbReference>
<dbReference type="Gene3D" id="3.30.565.10">
    <property type="entry name" value="Histidine kinase-like ATPase, C-terminal domain"/>
    <property type="match status" value="1"/>
</dbReference>
<sequence>MPAIEPGSVEVRVAAVVENLAMLRTLVAAAAAFEDFDLDVVADLRLAVDEACTTLIGAAVLGSTLVVVLESRPSEFVLHAATTCGDGDPFDRGGFSWHVLSSLVDEVSTSTSAGSSTEHGLVSISLLTRRASLYQ</sequence>
<protein>
    <submittedName>
        <fullName evidence="1">Anti-sigma factor</fullName>
    </submittedName>
</protein>
<dbReference type="Proteomes" id="UP000230551">
    <property type="component" value="Unassembled WGS sequence"/>
</dbReference>
<organism evidence="1 2">
    <name type="scientific">Mycolicibacterium brumae</name>
    <dbReference type="NCBI Taxonomy" id="85968"/>
    <lineage>
        <taxon>Bacteria</taxon>
        <taxon>Bacillati</taxon>
        <taxon>Actinomycetota</taxon>
        <taxon>Actinomycetes</taxon>
        <taxon>Mycobacteriales</taxon>
        <taxon>Mycobacteriaceae</taxon>
        <taxon>Mycolicibacterium</taxon>
    </lineage>
</organism>